<dbReference type="Proteomes" id="UP001235966">
    <property type="component" value="Unassembled WGS sequence"/>
</dbReference>
<gene>
    <name evidence="2" type="ORF">J2S49_001311</name>
</gene>
<organism evidence="2 3">
    <name type="scientific">Arcanobacterium wilhelmae</name>
    <dbReference type="NCBI Taxonomy" id="1803177"/>
    <lineage>
        <taxon>Bacteria</taxon>
        <taxon>Bacillati</taxon>
        <taxon>Actinomycetota</taxon>
        <taxon>Actinomycetes</taxon>
        <taxon>Actinomycetales</taxon>
        <taxon>Actinomycetaceae</taxon>
        <taxon>Arcanobacterium</taxon>
    </lineage>
</organism>
<sequence>MGTDPQKAPGAAFPDWPALDAQFPPTHEVRAAVIADEFTIDSLKFEWEQELITPANWHDVLSSNPPDLLFVEAAWHGNNDAWQYQIVGRDAPGPDLRALVRWCRKHDVPTVFWANNEPSDVDQVTKAASLFDVVFTTDSDAIARFEGLGVPDVALLPYAAQPVLHNPQAITHRHKVVPREDVAFAGMYFAHRFPARKEQMNMLFDAVRKPGVQIGTKLDIFSRQPAGDPRYQFPAEFTNQVRGTLPYSQMLTAYRAYKAFLNVHSEADSPTVVSRRSFEIPASGAPLVELPTRGVNHFFTDAMVAKVRTSDEAARALNTIISDAHFGDHMAYVATQEIWLKHRYEHRVNEVLRHVDLGELATRAPRVSAIIASKRRFQVERVLGMLAEQRGVELQVLFGTHGFPATQILRNLAASKGLNVQWLQFDPSESLGAMYNAMIERADGDFVAKIDDDDFYDSTYLLDAAMAHRYSGSELVGKRATFVYLKDTDQMLSCFEGDENRFVHEVAGPTIFTTRDLAREVRFEHLSTGEDSDFLRRGTQAGSSVYATSRFGFVRYRGSSSHTWAAANSTFEANGSFAHPGGPSELELPAHFGLVPAAKE</sequence>
<dbReference type="SUPFAM" id="SSF53448">
    <property type="entry name" value="Nucleotide-diphospho-sugar transferases"/>
    <property type="match status" value="1"/>
</dbReference>
<proteinExistence type="predicted"/>
<keyword evidence="3" id="KW-1185">Reference proteome</keyword>
<dbReference type="EMBL" id="JAUSQW010000001">
    <property type="protein sequence ID" value="MDP9801235.1"/>
    <property type="molecule type" value="Genomic_DNA"/>
</dbReference>
<evidence type="ECO:0000259" key="1">
    <source>
        <dbReference type="Pfam" id="PF13524"/>
    </source>
</evidence>
<dbReference type="Gene3D" id="3.90.550.10">
    <property type="entry name" value="Spore Coat Polysaccharide Biosynthesis Protein SpsA, Chain A"/>
    <property type="match status" value="1"/>
</dbReference>
<reference evidence="2 3" key="1">
    <citation type="submission" date="2023-07" db="EMBL/GenBank/DDBJ databases">
        <title>Sequencing the genomes of 1000 actinobacteria strains.</title>
        <authorList>
            <person name="Klenk H.-P."/>
        </authorList>
    </citation>
    <scope>NUCLEOTIDE SEQUENCE [LARGE SCALE GENOMIC DNA]</scope>
    <source>
        <strain evidence="2 3">DSM 102162</strain>
    </source>
</reference>
<comment type="caution">
    <text evidence="2">The sequence shown here is derived from an EMBL/GenBank/DDBJ whole genome shotgun (WGS) entry which is preliminary data.</text>
</comment>
<evidence type="ECO:0000313" key="3">
    <source>
        <dbReference type="Proteomes" id="UP001235966"/>
    </source>
</evidence>
<name>A0ABT9NC08_9ACTO</name>
<dbReference type="RefSeq" id="WP_307014613.1">
    <property type="nucleotide sequence ID" value="NZ_JAUSQW010000001.1"/>
</dbReference>
<evidence type="ECO:0000313" key="2">
    <source>
        <dbReference type="EMBL" id="MDP9801235.1"/>
    </source>
</evidence>
<protein>
    <submittedName>
        <fullName evidence="2">Spore maturation protein CgeB</fullName>
    </submittedName>
</protein>
<dbReference type="InterPro" id="IPR029044">
    <property type="entry name" value="Nucleotide-diphossugar_trans"/>
</dbReference>
<dbReference type="InterPro" id="IPR055259">
    <property type="entry name" value="YkvP/CgeB_Glyco_trans-like"/>
</dbReference>
<accession>A0ABT9NC08</accession>
<dbReference type="Pfam" id="PF13524">
    <property type="entry name" value="Glyco_trans_1_2"/>
    <property type="match status" value="1"/>
</dbReference>
<feature type="domain" description="Spore protein YkvP/CgeB glycosyl transferase-like" evidence="1">
    <location>
        <begin position="217"/>
        <end position="352"/>
    </location>
</feature>